<evidence type="ECO:0000313" key="4">
    <source>
        <dbReference type="Proteomes" id="UP000092321"/>
    </source>
</evidence>
<dbReference type="InterPro" id="IPR039604">
    <property type="entry name" value="Bfr1"/>
</dbReference>
<name>A0A1B7THC2_9ASCO</name>
<dbReference type="GO" id="GO:0042175">
    <property type="term" value="C:nuclear outer membrane-endoplasmic reticulum membrane network"/>
    <property type="evidence" value="ECO:0007669"/>
    <property type="project" value="TreeGrafter"/>
</dbReference>
<dbReference type="GO" id="GO:0005783">
    <property type="term" value="C:endoplasmic reticulum"/>
    <property type="evidence" value="ECO:0007669"/>
    <property type="project" value="TreeGrafter"/>
</dbReference>
<feature type="coiled-coil region" evidence="1">
    <location>
        <begin position="419"/>
        <end position="468"/>
    </location>
</feature>
<keyword evidence="4" id="KW-1185">Reference proteome</keyword>
<dbReference type="PANTHER" id="PTHR31027:SF2">
    <property type="entry name" value="LEBERCILIN DOMAIN-CONTAINING PROTEIN"/>
    <property type="match status" value="1"/>
</dbReference>
<dbReference type="OrthoDB" id="2195113at2759"/>
<protein>
    <submittedName>
        <fullName evidence="3">Uncharacterized protein</fullName>
    </submittedName>
</protein>
<sequence>MSTSTFIKRPDESVRDKKLEVLNAQLKKLSTEIASVTEDIDAKLGKNTKSNDNSGNAPASSNDELKDIIKRQNDLKTKRNVIFDQLKNIDSKLKNCNKEIELAFGSSSNKAKDYKSVGEIEKEISNLERRLDDGGLTLVDEKKLIKQQSELNKIKKSLLAVQPLKSEVNDLKQQQLALKNTLNNEYDNKPLQKEFEAIQVRLNEQRSIKQSNQQVINQQFNKRTALYAKRDEIYNKIREIRTQFDNEFKSYKLKREQQKKAKDNEYKWEKLNSQKESDLTKLREDIITAKNTPALAEDIAQVDTSLKELNPQYVSDNSFSAASSSAGTIAASAASIPALTGEKKVVSRRKNRAPPAIKSSGEELKEFKGAKKFEEPESSNTASVAAEPKADEKKEISLTYVSIGVLGRYGIAVPEVSNAEEVESAFKQLLAKREQLVEESKEASAKNVELAEKRLEQVIELYAKREQELKDSIDAITSEE</sequence>
<dbReference type="GO" id="GO:0003729">
    <property type="term" value="F:mRNA binding"/>
    <property type="evidence" value="ECO:0007669"/>
    <property type="project" value="TreeGrafter"/>
</dbReference>
<gene>
    <name evidence="3" type="ORF">HANVADRAFT_51849</name>
</gene>
<feature type="region of interest" description="Disordered" evidence="2">
    <location>
        <begin position="40"/>
        <end position="65"/>
    </location>
</feature>
<feature type="region of interest" description="Disordered" evidence="2">
    <location>
        <begin position="342"/>
        <end position="361"/>
    </location>
</feature>
<feature type="region of interest" description="Disordered" evidence="2">
    <location>
        <begin position="368"/>
        <end position="391"/>
    </location>
</feature>
<feature type="compositionally biased region" description="Polar residues" evidence="2">
    <location>
        <begin position="47"/>
        <end position="62"/>
    </location>
</feature>
<comment type="caution">
    <text evidence="3">The sequence shown here is derived from an EMBL/GenBank/DDBJ whole genome shotgun (WGS) entry which is preliminary data.</text>
</comment>
<dbReference type="EMBL" id="LXPE01000005">
    <property type="protein sequence ID" value="OBA28140.1"/>
    <property type="molecule type" value="Genomic_DNA"/>
</dbReference>
<dbReference type="PANTHER" id="PTHR31027">
    <property type="entry name" value="NUCLEAR SEGREGATION PROTEIN BFR1"/>
    <property type="match status" value="1"/>
</dbReference>
<evidence type="ECO:0000256" key="2">
    <source>
        <dbReference type="SAM" id="MobiDB-lite"/>
    </source>
</evidence>
<organism evidence="3 4">
    <name type="scientific">Hanseniaspora valbyensis NRRL Y-1626</name>
    <dbReference type="NCBI Taxonomy" id="766949"/>
    <lineage>
        <taxon>Eukaryota</taxon>
        <taxon>Fungi</taxon>
        <taxon>Dikarya</taxon>
        <taxon>Ascomycota</taxon>
        <taxon>Saccharomycotina</taxon>
        <taxon>Saccharomycetes</taxon>
        <taxon>Saccharomycodales</taxon>
        <taxon>Saccharomycodaceae</taxon>
        <taxon>Hanseniaspora</taxon>
    </lineage>
</organism>
<dbReference type="GO" id="GO:1990904">
    <property type="term" value="C:ribonucleoprotein complex"/>
    <property type="evidence" value="ECO:0007669"/>
    <property type="project" value="TreeGrafter"/>
</dbReference>
<reference evidence="4" key="1">
    <citation type="journal article" date="2016" name="Proc. Natl. Acad. Sci. U.S.A.">
        <title>Comparative genomics of biotechnologically important yeasts.</title>
        <authorList>
            <person name="Riley R."/>
            <person name="Haridas S."/>
            <person name="Wolfe K.H."/>
            <person name="Lopes M.R."/>
            <person name="Hittinger C.T."/>
            <person name="Goeker M."/>
            <person name="Salamov A.A."/>
            <person name="Wisecaver J.H."/>
            <person name="Long T.M."/>
            <person name="Calvey C.H."/>
            <person name="Aerts A.L."/>
            <person name="Barry K.W."/>
            <person name="Choi C."/>
            <person name="Clum A."/>
            <person name="Coughlan A.Y."/>
            <person name="Deshpande S."/>
            <person name="Douglass A.P."/>
            <person name="Hanson S.J."/>
            <person name="Klenk H.-P."/>
            <person name="LaButti K.M."/>
            <person name="Lapidus A."/>
            <person name="Lindquist E.A."/>
            <person name="Lipzen A.M."/>
            <person name="Meier-Kolthoff J.P."/>
            <person name="Ohm R.A."/>
            <person name="Otillar R.P."/>
            <person name="Pangilinan J.L."/>
            <person name="Peng Y."/>
            <person name="Rokas A."/>
            <person name="Rosa C.A."/>
            <person name="Scheuner C."/>
            <person name="Sibirny A.A."/>
            <person name="Slot J.C."/>
            <person name="Stielow J.B."/>
            <person name="Sun H."/>
            <person name="Kurtzman C.P."/>
            <person name="Blackwell M."/>
            <person name="Grigoriev I.V."/>
            <person name="Jeffries T.W."/>
        </authorList>
    </citation>
    <scope>NUCLEOTIDE SEQUENCE [LARGE SCALE GENOMIC DNA]</scope>
    <source>
        <strain evidence="4">NRRL Y-1626</strain>
    </source>
</reference>
<dbReference type="GO" id="GO:0008298">
    <property type="term" value="P:intracellular mRNA localization"/>
    <property type="evidence" value="ECO:0007669"/>
    <property type="project" value="TreeGrafter"/>
</dbReference>
<dbReference type="AlphaFoldDB" id="A0A1B7THC2"/>
<evidence type="ECO:0000313" key="3">
    <source>
        <dbReference type="EMBL" id="OBA28140.1"/>
    </source>
</evidence>
<keyword evidence="1" id="KW-0175">Coiled coil</keyword>
<evidence type="ECO:0000256" key="1">
    <source>
        <dbReference type="SAM" id="Coils"/>
    </source>
</evidence>
<proteinExistence type="predicted"/>
<accession>A0A1B7THC2</accession>
<dbReference type="Proteomes" id="UP000092321">
    <property type="component" value="Unassembled WGS sequence"/>
</dbReference>